<evidence type="ECO:0000313" key="4">
    <source>
        <dbReference type="EMBL" id="RRT70783.1"/>
    </source>
</evidence>
<evidence type="ECO:0000313" key="5">
    <source>
        <dbReference type="Proteomes" id="UP000287651"/>
    </source>
</evidence>
<dbReference type="Pfam" id="PF01556">
    <property type="entry name" value="DnaJ_C"/>
    <property type="match status" value="1"/>
</dbReference>
<gene>
    <name evidence="4" type="ORF">B296_00021391</name>
</gene>
<keyword evidence="1" id="KW-0143">Chaperone</keyword>
<name>A0A427A3M4_ENSVE</name>
<protein>
    <recommendedName>
        <fullName evidence="3">Chaperone DnaJ C-terminal domain-containing protein</fullName>
    </recommendedName>
</protein>
<comment type="caution">
    <text evidence="4">The sequence shown here is derived from an EMBL/GenBank/DDBJ whole genome shotgun (WGS) entry which is preliminary data.</text>
</comment>
<dbReference type="EMBL" id="AMZH03003904">
    <property type="protein sequence ID" value="RRT70783.1"/>
    <property type="molecule type" value="Genomic_DNA"/>
</dbReference>
<evidence type="ECO:0000256" key="1">
    <source>
        <dbReference type="ARBA" id="ARBA00023186"/>
    </source>
</evidence>
<feature type="region of interest" description="Disordered" evidence="2">
    <location>
        <begin position="26"/>
        <end position="56"/>
    </location>
</feature>
<organism evidence="4 5">
    <name type="scientific">Ensete ventricosum</name>
    <name type="common">Abyssinian banana</name>
    <name type="synonym">Musa ensete</name>
    <dbReference type="NCBI Taxonomy" id="4639"/>
    <lineage>
        <taxon>Eukaryota</taxon>
        <taxon>Viridiplantae</taxon>
        <taxon>Streptophyta</taxon>
        <taxon>Embryophyta</taxon>
        <taxon>Tracheophyta</taxon>
        <taxon>Spermatophyta</taxon>
        <taxon>Magnoliopsida</taxon>
        <taxon>Liliopsida</taxon>
        <taxon>Zingiberales</taxon>
        <taxon>Musaceae</taxon>
        <taxon>Ensete</taxon>
    </lineage>
</organism>
<dbReference type="GO" id="GO:0051082">
    <property type="term" value="F:unfolded protein binding"/>
    <property type="evidence" value="ECO:0007669"/>
    <property type="project" value="TreeGrafter"/>
</dbReference>
<feature type="compositionally biased region" description="Gly residues" evidence="2">
    <location>
        <begin position="45"/>
        <end position="56"/>
    </location>
</feature>
<dbReference type="AlphaFoldDB" id="A0A427A3M4"/>
<dbReference type="InterPro" id="IPR002939">
    <property type="entry name" value="DnaJ_C"/>
</dbReference>
<dbReference type="Proteomes" id="UP000287651">
    <property type="component" value="Unassembled WGS sequence"/>
</dbReference>
<dbReference type="PANTHER" id="PTHR43096:SF52">
    <property type="entry name" value="DNAJ HOMOLOG 1, MITOCHONDRIAL-RELATED"/>
    <property type="match status" value="1"/>
</dbReference>
<dbReference type="GO" id="GO:0042026">
    <property type="term" value="P:protein refolding"/>
    <property type="evidence" value="ECO:0007669"/>
    <property type="project" value="TreeGrafter"/>
</dbReference>
<sequence length="161" mass="17363">MPKSLKHEVCLSQVLKDEDKRRLYDQVSRPSSLHVGPNAFEQAASGGGPDGPGGPFGSGFGNPFEDIFGMNDVFNCGVLVCPQIFMQNGPFRLQTTCSHCGGSGKLVKVREDPVFRRDKANIHVDTVLSVTQVYRAAMLGGTVQVPTLTGDAVLKVCRIQL</sequence>
<proteinExistence type="predicted"/>
<evidence type="ECO:0000259" key="3">
    <source>
        <dbReference type="Pfam" id="PF01556"/>
    </source>
</evidence>
<reference evidence="4 5" key="1">
    <citation type="journal article" date="2014" name="Agronomy (Basel)">
        <title>A Draft Genome Sequence for Ensete ventricosum, the Drought-Tolerant Tree Against Hunger.</title>
        <authorList>
            <person name="Harrison J."/>
            <person name="Moore K.A."/>
            <person name="Paszkiewicz K."/>
            <person name="Jones T."/>
            <person name="Grant M."/>
            <person name="Ambacheew D."/>
            <person name="Muzemil S."/>
            <person name="Studholme D.J."/>
        </authorList>
    </citation>
    <scope>NUCLEOTIDE SEQUENCE [LARGE SCALE GENOMIC DNA]</scope>
</reference>
<dbReference type="PANTHER" id="PTHR43096">
    <property type="entry name" value="DNAJ HOMOLOG 1, MITOCHONDRIAL-RELATED"/>
    <property type="match status" value="1"/>
</dbReference>
<dbReference type="Gene3D" id="2.60.260.20">
    <property type="entry name" value="Urease metallochaperone UreE, N-terminal domain"/>
    <property type="match status" value="1"/>
</dbReference>
<evidence type="ECO:0000256" key="2">
    <source>
        <dbReference type="SAM" id="MobiDB-lite"/>
    </source>
</evidence>
<feature type="domain" description="Chaperone DnaJ C-terminal" evidence="3">
    <location>
        <begin position="107"/>
        <end position="156"/>
    </location>
</feature>
<accession>A0A427A3M4</accession>
<dbReference type="GO" id="GO:0005737">
    <property type="term" value="C:cytoplasm"/>
    <property type="evidence" value="ECO:0007669"/>
    <property type="project" value="TreeGrafter"/>
</dbReference>